<feature type="domain" description="ATPase BadF/BadG/BcrA/BcrD type" evidence="5">
    <location>
        <begin position="324"/>
        <end position="574"/>
    </location>
</feature>
<evidence type="ECO:0000256" key="4">
    <source>
        <dbReference type="ARBA" id="ARBA00023014"/>
    </source>
</evidence>
<evidence type="ECO:0000256" key="2">
    <source>
        <dbReference type="ARBA" id="ARBA00022723"/>
    </source>
</evidence>
<dbReference type="NCBIfam" id="TIGR00241">
    <property type="entry name" value="CoA_E_activ"/>
    <property type="match status" value="2"/>
</dbReference>
<reference evidence="7 8" key="1">
    <citation type="submission" date="2015-02" db="EMBL/GenBank/DDBJ databases">
        <title>Single-cell genomics of uncultivated deep-branching MTB reveals a conserved set of magnetosome genes.</title>
        <authorList>
            <person name="Kolinko S."/>
            <person name="Richter M."/>
            <person name="Glockner F.O."/>
            <person name="Brachmann A."/>
            <person name="Schuler D."/>
        </authorList>
    </citation>
    <scope>NUCLEOTIDE SEQUENCE [LARGE SCALE GENOMIC DNA]</scope>
    <source>
        <strain evidence="7">TM-1</strain>
    </source>
</reference>
<dbReference type="PANTHER" id="PTHR32329:SF7">
    <property type="entry name" value="ACTIVATOR OF 2-HYDROXYACYL-COA-HYDRATASE"/>
    <property type="match status" value="1"/>
</dbReference>
<dbReference type="InterPro" id="IPR043129">
    <property type="entry name" value="ATPase_NBD"/>
</dbReference>
<gene>
    <name evidence="7" type="ORF">MBAV_004401</name>
</gene>
<dbReference type="Pfam" id="PF09989">
    <property type="entry name" value="DUF2229"/>
    <property type="match status" value="1"/>
</dbReference>
<evidence type="ECO:0000259" key="5">
    <source>
        <dbReference type="Pfam" id="PF01869"/>
    </source>
</evidence>
<dbReference type="InterPro" id="IPR008275">
    <property type="entry name" value="CoA_E_activase_dom"/>
</dbReference>
<evidence type="ECO:0000313" key="8">
    <source>
        <dbReference type="Proteomes" id="UP000033423"/>
    </source>
</evidence>
<proteinExistence type="predicted"/>
<dbReference type="InterPro" id="IPR018709">
    <property type="entry name" value="CoA_activase_DUF2229"/>
</dbReference>
<dbReference type="GO" id="GO:0046872">
    <property type="term" value="F:metal ion binding"/>
    <property type="evidence" value="ECO:0007669"/>
    <property type="project" value="UniProtKB-KW"/>
</dbReference>
<evidence type="ECO:0000259" key="6">
    <source>
        <dbReference type="Pfam" id="PF09989"/>
    </source>
</evidence>
<dbReference type="Gene3D" id="3.30.420.40">
    <property type="match status" value="4"/>
</dbReference>
<keyword evidence="2" id="KW-0479">Metal-binding</keyword>
<dbReference type="InterPro" id="IPR002731">
    <property type="entry name" value="ATPase_BadF"/>
</dbReference>
<keyword evidence="3" id="KW-0408">Iron</keyword>
<dbReference type="EMBL" id="LACI01001915">
    <property type="protein sequence ID" value="KJU83404.1"/>
    <property type="molecule type" value="Genomic_DNA"/>
</dbReference>
<keyword evidence="8" id="KW-1185">Reference proteome</keyword>
<dbReference type="PANTHER" id="PTHR32329">
    <property type="entry name" value="BIFUNCTIONAL PROTEIN [INCLUDES 2-HYDROXYACYL-COA DEHYDRATASE (N-TER) AND ITS ACTIVATOR DOMAIN (C_TERM)-RELATED"/>
    <property type="match status" value="1"/>
</dbReference>
<dbReference type="Proteomes" id="UP000033423">
    <property type="component" value="Unassembled WGS sequence"/>
</dbReference>
<name>A0A0F3GN60_9BACT</name>
<evidence type="ECO:0000256" key="3">
    <source>
        <dbReference type="ARBA" id="ARBA00023004"/>
    </source>
</evidence>
<dbReference type="GO" id="GO:0051536">
    <property type="term" value="F:iron-sulfur cluster binding"/>
    <property type="evidence" value="ECO:0007669"/>
    <property type="project" value="UniProtKB-KW"/>
</dbReference>
<organism evidence="7 8">
    <name type="scientific">Candidatus Magnetobacterium bavaricum</name>
    <dbReference type="NCBI Taxonomy" id="29290"/>
    <lineage>
        <taxon>Bacteria</taxon>
        <taxon>Pseudomonadati</taxon>
        <taxon>Nitrospirota</taxon>
        <taxon>Thermodesulfovibrionia</taxon>
        <taxon>Thermodesulfovibrionales</taxon>
        <taxon>Candidatus Magnetobacteriaceae</taxon>
        <taxon>Candidatus Magnetobacterium</taxon>
    </lineage>
</organism>
<comment type="caution">
    <text evidence="7">The sequence shown here is derived from an EMBL/GenBank/DDBJ whole genome shotgun (WGS) entry which is preliminary data.</text>
</comment>
<dbReference type="Gene3D" id="3.40.50.11900">
    <property type="match status" value="2"/>
</dbReference>
<dbReference type="Pfam" id="PF01869">
    <property type="entry name" value="BcrAD_BadFG"/>
    <property type="match status" value="2"/>
</dbReference>
<accession>A0A0F3GN60</accession>
<comment type="cofactor">
    <cofactor evidence="1">
        <name>[4Fe-4S] cluster</name>
        <dbReference type="ChEBI" id="CHEBI:49883"/>
    </cofactor>
</comment>
<dbReference type="CDD" id="cd24035">
    <property type="entry name" value="ASKHA_NBD_O66634-like_rpt2"/>
    <property type="match status" value="1"/>
</dbReference>
<feature type="domain" description="ATPase BadF/BadG/BcrA/BcrD type" evidence="5">
    <location>
        <begin position="5"/>
        <end position="248"/>
    </location>
</feature>
<keyword evidence="4" id="KW-0411">Iron-sulfur</keyword>
<dbReference type="CDD" id="cd24034">
    <property type="entry name" value="ASKHA_NBD_O66634-like_rpt1"/>
    <property type="match status" value="1"/>
</dbReference>
<sequence>MMRHIGLDAGSVSVKLVTFDDSANIVDSVYERHHGHPLSVAYGLLKGANCEDSALSITGSAGKLIAEALGVTHINEIAACAYATRKLLPSVSTIIEMGGEDSKYIILQDNAIKDFSMNSVCAAGTGSFLDQQAERMRLTIEQFSELAAKNSKPARIAGRCSVFAKSDMIHLQQIATPVEDIVAGLCFAVARNFKGTIVKGRPCAPEVSFQGGVALNVGMVRAFKEIFGFDNLVVPERCALMGAIGAALKDIDGGVLHSGVDIEALQAYIGSLKHLEKGRAPLVQQGDDFFQRHTDTKATDVTNPLHKIQTGDNGDQPRFKAYMGVDIGSISTNLVVIDDEGNLLARKYLMTAGRPIDAVMTGLREIGREIGQDIEIMGVGTTGSGRYMIADLIGADIVKNEITAQAAGALSMDKTVDTIFEIGGQDSKYIAIEDGVIVDFEMNKACAAGTGSFLEEQAEKLNISIKEEFAGCSFCSTSPCSLGERCTVFMENSLMANLQKGAQKDDVLAGLAYSIVENYINRVVAGKRIGKNIFFQGGTAHNKAVVAAFEKFTGRTVTVPPNHDVTGAIGMALIVRDYQRAKEVTTSVFKGFGIIDRAIKITSFKCKACSNVCEINRVSLQNEKGQLFYGGRCERYDIKKDNAHGIEDLFAFREKLLRSFHDPDRAKGRPTIGIPYIFLMHEYLPFWSTLLYALGLDVALSPKTDRQVVNLGVESVLSESCFPVKVAHGHIRHLMQAGVDALLLPSFINVNNGSDDFSKGSPCPYTQTMPYLAKAAFDGIKVFSPVIDFKRGDGFLVNEIQSHLKDYRFSATRIRAAIKEARVAQDSFYMRLRQKGKEVIDALTERTIVIVGRAYNSFDSGVNLQIPQKLATIRVASIPMDMLPTADVDISDKWSDMYWRSGQRIIKAARYIRSNPLLYPIYIGNFNCGPDSFILKFFRDELGDKPFLHIEIDEHSADAGAITRCEAFLDSIENRYHEQSPPPPRQTDSRNVPMSETTVYIPWMSDHSYAIAAALRYSGIVAEVLPQTDAEALSLGKKHLSGKECYPCVVTTGDVIKKATSEGFDPERSVFMMPGGTGPCRFGQYNVLQRLILDKLGLHNVKIFSPVQDISFYNDLGKMGKDFFPRTWQGIIAIELLLKCLHESRPHEINTGQAQALYDKYLKLLYETLMGSNGAMEGVLKQMRRDFEAIPRDNQKKPLIGVIGEIFVRSNSFSNEDIVAKIESHGAKVWLAPVEEWLFYVNYIGFKHALIKRDYSAMIDSFVKRAYKKNIEMRYHRYFKGFLQTLHEPDTRAIMAKAAPLVDESFEGETVLSIGKAIDLIERGVSGIVNVMPFGCMPGTIVTALMRSISKDYGIPCISVPYDGTESNMTALQLEAFIEQAKMQAEPAIKGRATPAIKGRG</sequence>
<protein>
    <submittedName>
        <fullName evidence="7">CoA-substrate-specific enzyme activase</fullName>
    </submittedName>
</protein>
<dbReference type="SUPFAM" id="SSF53067">
    <property type="entry name" value="Actin-like ATPase domain"/>
    <property type="match status" value="2"/>
</dbReference>
<evidence type="ECO:0000256" key="1">
    <source>
        <dbReference type="ARBA" id="ARBA00001966"/>
    </source>
</evidence>
<evidence type="ECO:0000313" key="7">
    <source>
        <dbReference type="EMBL" id="KJU83404.1"/>
    </source>
</evidence>
<dbReference type="InterPro" id="IPR051805">
    <property type="entry name" value="Dehydratase_Activator_Redct"/>
</dbReference>
<dbReference type="PATRIC" id="fig|29290.4.peg.5838"/>
<feature type="domain" description="DUF2229" evidence="6">
    <location>
        <begin position="671"/>
        <end position="883"/>
    </location>
</feature>